<dbReference type="EMBL" id="BK015235">
    <property type="protein sequence ID" value="DAD97281.1"/>
    <property type="molecule type" value="Genomic_DNA"/>
</dbReference>
<dbReference type="InterPro" id="IPR012337">
    <property type="entry name" value="RNaseH-like_sf"/>
</dbReference>
<evidence type="ECO:0000259" key="1">
    <source>
        <dbReference type="SMART" id="SM00479"/>
    </source>
</evidence>
<dbReference type="GO" id="GO:0003676">
    <property type="term" value="F:nucleic acid binding"/>
    <property type="evidence" value="ECO:0007669"/>
    <property type="project" value="InterPro"/>
</dbReference>
<reference evidence="2" key="1">
    <citation type="journal article" date="2021" name="Proc. Natl. Acad. Sci. U.S.A.">
        <title>A Catalog of Tens of Thousands of Viruses from Human Metagenomes Reveals Hidden Associations with Chronic Diseases.</title>
        <authorList>
            <person name="Tisza M.J."/>
            <person name="Buck C.B."/>
        </authorList>
    </citation>
    <scope>NUCLEOTIDE SEQUENCE</scope>
    <source>
        <strain evidence="2">CtWVj20</strain>
    </source>
</reference>
<sequence>MKKKLILFDTETNGTNPKDSVLSISAMKVEYDTETDQMVKLGEFDRFYFRNEGEEPNEGALRVNGLYDDEIERRRNLSLEKYPRTFIEDVDNFYNFCDGAQHFIAHNIRFDRQFIPFILPYQFDTMLENIETVKIPSNNGYSPYKWPKLMECAEYYNVKIEEDELHNSMYDVIIMGRVLFKMTKTKSGLEKVRKFVVDNISTSMR</sequence>
<name>A0A8S5NRG1_9VIRU</name>
<dbReference type="InterPro" id="IPR013520">
    <property type="entry name" value="Ribonucl_H"/>
</dbReference>
<dbReference type="SMART" id="SM00479">
    <property type="entry name" value="EXOIII"/>
    <property type="match status" value="1"/>
</dbReference>
<evidence type="ECO:0000313" key="2">
    <source>
        <dbReference type="EMBL" id="DAD97281.1"/>
    </source>
</evidence>
<feature type="domain" description="Exonuclease" evidence="1">
    <location>
        <begin position="4"/>
        <end position="188"/>
    </location>
</feature>
<dbReference type="Pfam" id="PF00929">
    <property type="entry name" value="RNase_T"/>
    <property type="match status" value="1"/>
</dbReference>
<proteinExistence type="predicted"/>
<organism evidence="2">
    <name type="scientific">Phage sp. ctWVj20</name>
    <dbReference type="NCBI Taxonomy" id="2826748"/>
    <lineage>
        <taxon>Viruses</taxon>
    </lineage>
</organism>
<dbReference type="CDD" id="cd06127">
    <property type="entry name" value="DEDDh"/>
    <property type="match status" value="1"/>
</dbReference>
<dbReference type="Gene3D" id="3.30.420.10">
    <property type="entry name" value="Ribonuclease H-like superfamily/Ribonuclease H"/>
    <property type="match status" value="1"/>
</dbReference>
<protein>
    <submittedName>
        <fullName evidence="2">DNA polymerase III subunit alpha</fullName>
    </submittedName>
</protein>
<dbReference type="SUPFAM" id="SSF53098">
    <property type="entry name" value="Ribonuclease H-like"/>
    <property type="match status" value="1"/>
</dbReference>
<dbReference type="InterPro" id="IPR036397">
    <property type="entry name" value="RNaseH_sf"/>
</dbReference>
<accession>A0A8S5NRG1</accession>